<keyword evidence="3" id="KW-0963">Cytoplasm</keyword>
<dbReference type="Proteomes" id="UP000286862">
    <property type="component" value="Unassembled WGS sequence"/>
</dbReference>
<dbReference type="Pfam" id="PF09106">
    <property type="entry name" value="WHD_2nd_SelB"/>
    <property type="match status" value="1"/>
</dbReference>
<evidence type="ECO:0000256" key="2">
    <source>
        <dbReference type="ARBA" id="ARBA00015953"/>
    </source>
</evidence>
<keyword evidence="5" id="KW-0648">Protein biosynthesis</keyword>
<dbReference type="InterPro" id="IPR036388">
    <property type="entry name" value="WH-like_DNA-bd_sf"/>
</dbReference>
<accession>A0A444J667</accession>
<dbReference type="Pfam" id="PF09107">
    <property type="entry name" value="WHD_3rd_SelB"/>
    <property type="match status" value="1"/>
</dbReference>
<dbReference type="CDD" id="cd03696">
    <property type="entry name" value="SelB_II"/>
    <property type="match status" value="1"/>
</dbReference>
<dbReference type="GO" id="GO:0001514">
    <property type="term" value="P:selenocysteine incorporation"/>
    <property type="evidence" value="ECO:0007669"/>
    <property type="project" value="InterPro"/>
</dbReference>
<dbReference type="Pfam" id="PF03144">
    <property type="entry name" value="GTP_EFTU_D2"/>
    <property type="match status" value="1"/>
</dbReference>
<dbReference type="CDD" id="cd15491">
    <property type="entry name" value="selB_III"/>
    <property type="match status" value="1"/>
</dbReference>
<dbReference type="Gene3D" id="1.10.10.2770">
    <property type="match status" value="1"/>
</dbReference>
<comment type="function">
    <text evidence="7">Translation factor necessary for the incorporation of selenocysteine into proteins. It probably replaces EF-Tu for the insertion of selenocysteine directed by the UGA codon. SelB binds GTP and GDP.</text>
</comment>
<evidence type="ECO:0000313" key="10">
    <source>
        <dbReference type="EMBL" id="RWX48575.1"/>
    </source>
</evidence>
<dbReference type="Gene3D" id="2.40.30.10">
    <property type="entry name" value="Translation factors"/>
    <property type="match status" value="2"/>
</dbReference>
<protein>
    <recommendedName>
        <fullName evidence="2">Selenocysteine-specific elongation factor</fullName>
    </recommendedName>
    <alternativeName>
        <fullName evidence="8">SelB translation factor</fullName>
    </alternativeName>
</protein>
<comment type="subcellular location">
    <subcellularLocation>
        <location evidence="1">Cytoplasm</location>
    </subcellularLocation>
</comment>
<dbReference type="InterPro" id="IPR031157">
    <property type="entry name" value="G_TR_CS"/>
</dbReference>
<dbReference type="GO" id="GO:0003723">
    <property type="term" value="F:RNA binding"/>
    <property type="evidence" value="ECO:0007669"/>
    <property type="project" value="InterPro"/>
</dbReference>
<dbReference type="InterPro" id="IPR009001">
    <property type="entry name" value="Transl_elong_EF1A/Init_IF2_C"/>
</dbReference>
<proteinExistence type="predicted"/>
<dbReference type="Gene3D" id="3.40.50.300">
    <property type="entry name" value="P-loop containing nucleotide triphosphate hydrolases"/>
    <property type="match status" value="1"/>
</dbReference>
<evidence type="ECO:0000256" key="3">
    <source>
        <dbReference type="ARBA" id="ARBA00022490"/>
    </source>
</evidence>
<gene>
    <name evidence="10" type="ORF">VT99_10781</name>
</gene>
<dbReference type="GO" id="GO:0005829">
    <property type="term" value="C:cytosol"/>
    <property type="evidence" value="ECO:0007669"/>
    <property type="project" value="TreeGrafter"/>
</dbReference>
<comment type="caution">
    <text evidence="10">The sequence shown here is derived from an EMBL/GenBank/DDBJ whole genome shotgun (WGS) entry which is preliminary data.</text>
</comment>
<dbReference type="PANTHER" id="PTHR43721">
    <property type="entry name" value="ELONGATION FACTOR TU-RELATED"/>
    <property type="match status" value="1"/>
</dbReference>
<dbReference type="AlphaFoldDB" id="A0A444J667"/>
<evidence type="ECO:0000256" key="8">
    <source>
        <dbReference type="ARBA" id="ARBA00031615"/>
    </source>
</evidence>
<evidence type="ECO:0000256" key="5">
    <source>
        <dbReference type="ARBA" id="ARBA00022917"/>
    </source>
</evidence>
<dbReference type="FunFam" id="3.40.50.300:FF:001064">
    <property type="entry name" value="Selenocysteine-specific translation elongation factor"/>
    <property type="match status" value="1"/>
</dbReference>
<dbReference type="SUPFAM" id="SSF50465">
    <property type="entry name" value="EF-Tu/eEF-1alpha/eIF2-gamma C-terminal domain"/>
    <property type="match status" value="1"/>
</dbReference>
<dbReference type="GO" id="GO:0003924">
    <property type="term" value="F:GTPase activity"/>
    <property type="evidence" value="ECO:0007669"/>
    <property type="project" value="InterPro"/>
</dbReference>
<reference evidence="10 11" key="1">
    <citation type="submission" date="2017-01" db="EMBL/GenBank/DDBJ databases">
        <title>The cable genome- insights into the physiology and evolution of filamentous bacteria capable of sulfide oxidation via long distance electron transfer.</title>
        <authorList>
            <person name="Schreiber L."/>
            <person name="Bjerg J.T."/>
            <person name="Boggild A."/>
            <person name="Van De Vossenberg J."/>
            <person name="Meysman F."/>
            <person name="Nielsen L.P."/>
            <person name="Schramm A."/>
            <person name="Kjeldsen K.U."/>
        </authorList>
    </citation>
    <scope>NUCLEOTIDE SEQUENCE [LARGE SCALE GENOMIC DNA]</scope>
    <source>
        <strain evidence="10">A2</strain>
    </source>
</reference>
<dbReference type="InterPro" id="IPR005225">
    <property type="entry name" value="Small_GTP-bd"/>
</dbReference>
<dbReference type="SUPFAM" id="SSF46785">
    <property type="entry name" value="Winged helix' DNA-binding domain"/>
    <property type="match status" value="3"/>
</dbReference>
<dbReference type="NCBIfam" id="TIGR00475">
    <property type="entry name" value="selB"/>
    <property type="match status" value="1"/>
</dbReference>
<sequence>MREIILGTAGHVDHGKTSLIRALTGIETDRLQEEKKRGITIELGFAYIDLVCGHRLGIVDVPGHEKFVRNMVAGAAGMDMVAFIVAADEGIMPQTREHFDICKLLGVKDGLIILTKKDMVEEEWLEMVEEEVREFFADSFLEESPILPVSSTTGEGIEAVKAVLDEKVRKINFQEEFGPFRLAVDRVFSMKGFGTVITGSSLSGRIAVGEDLMFYPGGLTAKIRGIQVHGKEQEVVEAGHRTAINLQGIEKEQINRGDLAATPGTMQSSTLLDADFHFLANNSRKLKNRTQVRLHVGTREILARVVLMEKDTVEPGENADIQLIIQEPVAVWPGDRFVLRSYSPVATLGGGVILNNAPPKRKRTTDRDRERNHTVFSIYKAGNDGADGAGIIAKMLLFLEESGRQGITADQLSTRLGVFGKKLKKKLQVPVSSKKVLVVESESQRLVAAQVIEQLNQSVLGLLEQYHKENPLKTGLAREEIRSRLRPPVDQKLFQYLMTSLAKNGLIVQEGAEVRLSSHEVTLQVDEQEMQEKIGRLYKNAGLRPPNLKDVLALFAEFPEKQIRQVIDLLLQNGTLIKINEALFFHAEELNRLADTLQDCLGREGEIDAPGFKDLTGLTRKYSIPLLEYFDKIKLTIRVGDKRILRKNTG</sequence>
<dbReference type="Pfam" id="PF25461">
    <property type="entry name" value="Beta-barrel_SelB"/>
    <property type="match status" value="1"/>
</dbReference>
<evidence type="ECO:0000313" key="11">
    <source>
        <dbReference type="Proteomes" id="UP000286862"/>
    </source>
</evidence>
<dbReference type="InterPro" id="IPR015190">
    <property type="entry name" value="Elong_fac_SelB-wing-hlx_typ-2"/>
</dbReference>
<dbReference type="PROSITE" id="PS00301">
    <property type="entry name" value="G_TR_1"/>
    <property type="match status" value="1"/>
</dbReference>
<organism evidence="10 11">
    <name type="scientific">Candidatus Electrothrix marina</name>
    <dbReference type="NCBI Taxonomy" id="1859130"/>
    <lineage>
        <taxon>Bacteria</taxon>
        <taxon>Pseudomonadati</taxon>
        <taxon>Thermodesulfobacteriota</taxon>
        <taxon>Desulfobulbia</taxon>
        <taxon>Desulfobulbales</taxon>
        <taxon>Desulfobulbaceae</taxon>
        <taxon>Candidatus Electrothrix</taxon>
    </lineage>
</organism>
<dbReference type="InterPro" id="IPR057335">
    <property type="entry name" value="Beta-barrel_SelB"/>
</dbReference>
<dbReference type="InterPro" id="IPR027417">
    <property type="entry name" value="P-loop_NTPase"/>
</dbReference>
<dbReference type="InterPro" id="IPR000795">
    <property type="entry name" value="T_Tr_GTP-bd_dom"/>
</dbReference>
<dbReference type="EMBL" id="MTKQ01000078">
    <property type="protein sequence ID" value="RWX48575.1"/>
    <property type="molecule type" value="Genomic_DNA"/>
</dbReference>
<dbReference type="Gene3D" id="1.10.10.10">
    <property type="entry name" value="Winged helix-like DNA-binding domain superfamily/Winged helix DNA-binding domain"/>
    <property type="match status" value="1"/>
</dbReference>
<dbReference type="NCBIfam" id="TIGR00231">
    <property type="entry name" value="small_GTP"/>
    <property type="match status" value="1"/>
</dbReference>
<keyword evidence="10" id="KW-0251">Elongation factor</keyword>
<dbReference type="PROSITE" id="PS51722">
    <property type="entry name" value="G_TR_2"/>
    <property type="match status" value="1"/>
</dbReference>
<dbReference type="InterPro" id="IPR050055">
    <property type="entry name" value="EF-Tu_GTPase"/>
</dbReference>
<evidence type="ECO:0000256" key="1">
    <source>
        <dbReference type="ARBA" id="ARBA00004496"/>
    </source>
</evidence>
<dbReference type="InterPro" id="IPR009000">
    <property type="entry name" value="Transl_B-barrel_sf"/>
</dbReference>
<evidence type="ECO:0000256" key="4">
    <source>
        <dbReference type="ARBA" id="ARBA00022741"/>
    </source>
</evidence>
<keyword evidence="4" id="KW-0547">Nucleotide-binding</keyword>
<dbReference type="PANTHER" id="PTHR43721:SF22">
    <property type="entry name" value="ELONGATION FACTOR TU, MITOCHONDRIAL"/>
    <property type="match status" value="1"/>
</dbReference>
<dbReference type="InterPro" id="IPR036390">
    <property type="entry name" value="WH_DNA-bd_sf"/>
</dbReference>
<dbReference type="InterPro" id="IPR015191">
    <property type="entry name" value="SelB_WHD4"/>
</dbReference>
<feature type="domain" description="Tr-type G" evidence="9">
    <location>
        <begin position="1"/>
        <end position="175"/>
    </location>
</feature>
<dbReference type="GO" id="GO:0005525">
    <property type="term" value="F:GTP binding"/>
    <property type="evidence" value="ECO:0007669"/>
    <property type="project" value="UniProtKB-KW"/>
</dbReference>
<dbReference type="CDD" id="cd04171">
    <property type="entry name" value="SelB"/>
    <property type="match status" value="1"/>
</dbReference>
<dbReference type="GO" id="GO:0003746">
    <property type="term" value="F:translation elongation factor activity"/>
    <property type="evidence" value="ECO:0007669"/>
    <property type="project" value="UniProtKB-KW"/>
</dbReference>
<evidence type="ECO:0000259" key="9">
    <source>
        <dbReference type="PROSITE" id="PS51722"/>
    </source>
</evidence>
<dbReference type="InterPro" id="IPR004161">
    <property type="entry name" value="EFTu-like_2"/>
</dbReference>
<evidence type="ECO:0000256" key="7">
    <source>
        <dbReference type="ARBA" id="ARBA00025526"/>
    </source>
</evidence>
<evidence type="ECO:0000256" key="6">
    <source>
        <dbReference type="ARBA" id="ARBA00023134"/>
    </source>
</evidence>
<dbReference type="Pfam" id="PF00009">
    <property type="entry name" value="GTP_EFTU"/>
    <property type="match status" value="1"/>
</dbReference>
<dbReference type="InterPro" id="IPR004535">
    <property type="entry name" value="Transl_elong_SelB"/>
</dbReference>
<keyword evidence="6" id="KW-0342">GTP-binding</keyword>
<dbReference type="SUPFAM" id="SSF50447">
    <property type="entry name" value="Translation proteins"/>
    <property type="match status" value="1"/>
</dbReference>
<name>A0A444J667_9BACT</name>
<dbReference type="SUPFAM" id="SSF52540">
    <property type="entry name" value="P-loop containing nucleoside triphosphate hydrolases"/>
    <property type="match status" value="1"/>
</dbReference>